<keyword evidence="6" id="KW-1185">Reference proteome</keyword>
<feature type="binding site" evidence="4">
    <location>
        <begin position="38"/>
        <end position="41"/>
    </location>
    <ligand>
        <name>substrate</name>
    </ligand>
</feature>
<dbReference type="InterPro" id="IPR001441">
    <property type="entry name" value="UPP_synth-like"/>
</dbReference>
<dbReference type="PANTHER" id="PTHR10291">
    <property type="entry name" value="DEHYDRODOLICHYL DIPHOSPHATE SYNTHASE FAMILY MEMBER"/>
    <property type="match status" value="1"/>
</dbReference>
<dbReference type="FunFam" id="3.40.1180.10:FF:000003">
    <property type="entry name" value="Isoprenyl transferase 2"/>
    <property type="match status" value="1"/>
</dbReference>
<name>L0L1J8_METHD</name>
<dbReference type="EMBL" id="CP003362">
    <property type="protein sequence ID" value="AGB50159.1"/>
    <property type="molecule type" value="Genomic_DNA"/>
</dbReference>
<keyword evidence="2 4" id="KW-0479">Metal-binding</keyword>
<dbReference type="Proteomes" id="UP000010866">
    <property type="component" value="Chromosome"/>
</dbReference>
<dbReference type="PROSITE" id="PS01066">
    <property type="entry name" value="UPP_SYNTHASE"/>
    <property type="match status" value="1"/>
</dbReference>
<evidence type="ECO:0000313" key="5">
    <source>
        <dbReference type="EMBL" id="AGB50159.1"/>
    </source>
</evidence>
<feature type="binding site" evidence="4">
    <location>
        <begin position="82"/>
        <end position="84"/>
    </location>
    <ligand>
        <name>substrate</name>
    </ligand>
</feature>
<comment type="function">
    <text evidence="4">Catalyzes the sequential condensation of isopentenyl diphosphate (IPP) with geranylgeranyl diphosphate (GGPP) to yield (2Z,6Z,10Z,14Z,18Z,22Z,26Z,30E,34E,38E)-undecaprenyl diphosphate (tritrans,heptacis-UPP). It is probably the precursor of glycosyl carrier lipids.</text>
</comment>
<dbReference type="GO" id="GO:0045547">
    <property type="term" value="F:ditrans,polycis-polyprenyl diphosphate synthase [(2E,6E)-farnesyl diphosphate specific] activity"/>
    <property type="evidence" value="ECO:0007669"/>
    <property type="project" value="TreeGrafter"/>
</dbReference>
<evidence type="ECO:0000256" key="3">
    <source>
        <dbReference type="ARBA" id="ARBA00022842"/>
    </source>
</evidence>
<protein>
    <recommendedName>
        <fullName evidence="4">Tritrans,polycis-undecaprenyl-diphosphate synthase (geranylgeranyl-diphosphate specific)</fullName>
        <ecNumber evidence="4">2.5.1.89</ecNumber>
    </recommendedName>
    <alternativeName>
        <fullName evidence="4">Undecaprenyl diphosphate synthase</fullName>
        <shortName evidence="4">UDS</shortName>
    </alternativeName>
    <alternativeName>
        <fullName evidence="4">Undecaprenyl pyrophosphate synthase</fullName>
        <shortName evidence="4">UPP synthase</shortName>
    </alternativeName>
</protein>
<evidence type="ECO:0000256" key="4">
    <source>
        <dbReference type="HAMAP-Rule" id="MF_01139"/>
    </source>
</evidence>
<feature type="active site" description="Proton acceptor" evidence="4">
    <location>
        <position position="85"/>
    </location>
</feature>
<feature type="binding site" evidence="4">
    <location>
        <position position="210"/>
    </location>
    <ligand>
        <name>substrate</name>
    </ligand>
</feature>
<feature type="binding site" evidence="4">
    <location>
        <position position="88"/>
    </location>
    <ligand>
        <name>substrate</name>
    </ligand>
</feature>
<evidence type="ECO:0000256" key="2">
    <source>
        <dbReference type="ARBA" id="ARBA00022723"/>
    </source>
</evidence>
<keyword evidence="1 4" id="KW-0808">Transferase</keyword>
<dbReference type="SUPFAM" id="SSF64005">
    <property type="entry name" value="Undecaprenyl diphosphate synthase"/>
    <property type="match status" value="1"/>
</dbReference>
<keyword evidence="3 4" id="KW-0460">Magnesium</keyword>
<gene>
    <name evidence="4" type="primary">uppS</name>
    <name evidence="5" type="ordered locus">Metho_1987</name>
</gene>
<feature type="binding site" evidence="4">
    <location>
        <position position="229"/>
    </location>
    <ligand>
        <name>Mg(2+)</name>
        <dbReference type="ChEBI" id="CHEBI:18420"/>
    </ligand>
</feature>
<feature type="binding site" evidence="4">
    <location>
        <begin position="216"/>
        <end position="218"/>
    </location>
    <ligand>
        <name>substrate</name>
    </ligand>
</feature>
<feature type="binding site" evidence="4">
    <location>
        <position position="86"/>
    </location>
    <ligand>
        <name>substrate</name>
    </ligand>
</feature>
<dbReference type="STRING" id="867904.Metho_1987"/>
<comment type="caution">
    <text evidence="4">Lacks conserved residue(s) required for the propagation of feature annotation.</text>
</comment>
<dbReference type="HAMAP" id="MF_01139">
    <property type="entry name" value="ISPT"/>
    <property type="match status" value="1"/>
</dbReference>
<dbReference type="InterPro" id="IPR018520">
    <property type="entry name" value="UPP_synth-like_CS"/>
</dbReference>
<dbReference type="HOGENOM" id="CLU_038505_0_6_2"/>
<comment type="cofactor">
    <cofactor evidence="4">
        <name>Mg(2+)</name>
        <dbReference type="ChEBI" id="CHEBI:18420"/>
    </cofactor>
    <text evidence="4">Binds 2 magnesium ions per subunit.</text>
</comment>
<comment type="subunit">
    <text evidence="4">Homodimer.</text>
</comment>
<proteinExistence type="inferred from homology"/>
<feature type="binding site" evidence="4">
    <location>
        <position position="37"/>
    </location>
    <ligand>
        <name>Mg(2+)</name>
        <dbReference type="ChEBI" id="CHEBI:18420"/>
    </ligand>
</feature>
<feature type="active site" evidence="4">
    <location>
        <position position="37"/>
    </location>
</feature>
<organism evidence="5 6">
    <name type="scientific">Methanomethylovorans hollandica (strain DSM 15978 / NBRC 107637 / DMS1)</name>
    <dbReference type="NCBI Taxonomy" id="867904"/>
    <lineage>
        <taxon>Archaea</taxon>
        <taxon>Methanobacteriati</taxon>
        <taxon>Methanobacteriota</taxon>
        <taxon>Stenosarchaea group</taxon>
        <taxon>Methanomicrobia</taxon>
        <taxon>Methanosarcinales</taxon>
        <taxon>Methanosarcinaceae</taxon>
        <taxon>Methanomethylovorans</taxon>
    </lineage>
</organism>
<dbReference type="Gene3D" id="3.40.1180.10">
    <property type="entry name" value="Decaprenyl diphosphate synthase-like"/>
    <property type="match status" value="1"/>
</dbReference>
<comment type="catalytic activity">
    <reaction evidence="4">
        <text>geranylgeranyl diphosphate + 7 isopentenyl diphosphate = tri-trans,hepta-cis-undecaprenyl diphosphate + 7 diphosphate</text>
        <dbReference type="Rhea" id="RHEA:27622"/>
        <dbReference type="ChEBI" id="CHEBI:33019"/>
        <dbReference type="ChEBI" id="CHEBI:57533"/>
        <dbReference type="ChEBI" id="CHEBI:60388"/>
        <dbReference type="ChEBI" id="CHEBI:128769"/>
        <dbReference type="EC" id="2.5.1.89"/>
    </reaction>
</comment>
<dbReference type="KEGG" id="mhz:Metho_1987"/>
<feature type="binding site" evidence="4">
    <location>
        <position position="54"/>
    </location>
    <ligand>
        <name>substrate</name>
    </ligand>
</feature>
<sequence>MFILKYISGIAYRTYELLLSKEVIHSNVPEHIAIIMDGNRRYANRAGKLINYGHAKGASVTEKVIEWSHEIGVKQLTVYAFSTENFNRSADEKEKLFELIGLKFDELCRDERTHKRKMHIRAIGDLQKLPSGLQESIKEAEKCTAGYDRFYLNVAIAYGGRQDIVQAVRKIAEKVDKGQIDPEDITESTISNHLYPVAGNAVPNVDLIIRTGGDERVSNFLPWQTAGNECATYFCAPFWPEFRKIDLLRSIRIYQERLQEKKRVMIRRNAILLKASEKKNTEIVHSCPANNVRGI</sequence>
<dbReference type="PANTHER" id="PTHR10291:SF43">
    <property type="entry name" value="DEHYDRODOLICHYL DIPHOSPHATE SYNTHASE COMPLEX SUBUNIT DHDDS"/>
    <property type="match status" value="1"/>
</dbReference>
<dbReference type="Pfam" id="PF01255">
    <property type="entry name" value="Prenyltransf"/>
    <property type="match status" value="1"/>
</dbReference>
<dbReference type="EC" id="2.5.1.89" evidence="4"/>
<dbReference type="InterPro" id="IPR036424">
    <property type="entry name" value="UPP_synth-like_sf"/>
</dbReference>
<dbReference type="GO" id="GO:0016094">
    <property type="term" value="P:polyprenol biosynthetic process"/>
    <property type="evidence" value="ECO:0007669"/>
    <property type="project" value="TreeGrafter"/>
</dbReference>
<comment type="similarity">
    <text evidence="4">Belongs to the UPP synthase family.</text>
</comment>
<dbReference type="CDD" id="cd00475">
    <property type="entry name" value="Cis_IPPS"/>
    <property type="match status" value="1"/>
</dbReference>
<dbReference type="AlphaFoldDB" id="L0L1J8"/>
<accession>L0L1J8</accession>
<evidence type="ECO:0000256" key="1">
    <source>
        <dbReference type="ARBA" id="ARBA00022679"/>
    </source>
</evidence>
<reference evidence="6" key="1">
    <citation type="submission" date="2012-02" db="EMBL/GenBank/DDBJ databases">
        <title>Complete sequence of chromosome of Methanomethylovorans hollandica DSM 15978.</title>
        <authorList>
            <person name="Lucas S."/>
            <person name="Copeland A."/>
            <person name="Lapidus A."/>
            <person name="Glavina del Rio T."/>
            <person name="Dalin E."/>
            <person name="Tice H."/>
            <person name="Bruce D."/>
            <person name="Goodwin L."/>
            <person name="Pitluck S."/>
            <person name="Peters L."/>
            <person name="Mikhailova N."/>
            <person name="Held B."/>
            <person name="Kyrpides N."/>
            <person name="Mavromatis K."/>
            <person name="Ivanova N."/>
            <person name="Brettin T."/>
            <person name="Detter J.C."/>
            <person name="Han C."/>
            <person name="Larimer F."/>
            <person name="Land M."/>
            <person name="Hauser L."/>
            <person name="Markowitz V."/>
            <person name="Cheng J.-F."/>
            <person name="Hugenholtz P."/>
            <person name="Woyke T."/>
            <person name="Wu D."/>
            <person name="Spring S."/>
            <person name="Schroeder M."/>
            <person name="Brambilla E."/>
            <person name="Klenk H.-P."/>
            <person name="Eisen J.A."/>
        </authorList>
    </citation>
    <scope>NUCLEOTIDE SEQUENCE [LARGE SCALE GENOMIC DNA]</scope>
    <source>
        <strain evidence="6">DSM 15978 / NBRC 107637 / DMS1</strain>
    </source>
</reference>
<evidence type="ECO:0000313" key="6">
    <source>
        <dbReference type="Proteomes" id="UP000010866"/>
    </source>
</evidence>
<dbReference type="NCBIfam" id="TIGR00055">
    <property type="entry name" value="uppS"/>
    <property type="match status" value="1"/>
</dbReference>
<dbReference type="GO" id="GO:0000287">
    <property type="term" value="F:magnesium ion binding"/>
    <property type="evidence" value="ECO:0007669"/>
    <property type="project" value="UniProtKB-UniRule"/>
</dbReference>